<feature type="region of interest" description="Disordered" evidence="2">
    <location>
        <begin position="34"/>
        <end position="54"/>
    </location>
</feature>
<dbReference type="AlphaFoldDB" id="A0AAV9V3G4"/>
<evidence type="ECO:0000259" key="3">
    <source>
        <dbReference type="Pfam" id="PF02668"/>
    </source>
</evidence>
<feature type="compositionally biased region" description="Basic and acidic residues" evidence="2">
    <location>
        <begin position="34"/>
        <end position="48"/>
    </location>
</feature>
<proteinExistence type="predicted"/>
<dbReference type="EMBL" id="JAVHNS010000005">
    <property type="protein sequence ID" value="KAK6354412.1"/>
    <property type="molecule type" value="Genomic_DNA"/>
</dbReference>
<feature type="compositionally biased region" description="Basic and acidic residues" evidence="2">
    <location>
        <begin position="1"/>
        <end position="10"/>
    </location>
</feature>
<dbReference type="SUPFAM" id="SSF51197">
    <property type="entry name" value="Clavaminate synthase-like"/>
    <property type="match status" value="1"/>
</dbReference>
<evidence type="ECO:0000313" key="5">
    <source>
        <dbReference type="Proteomes" id="UP001373714"/>
    </source>
</evidence>
<dbReference type="Gene3D" id="3.60.130.10">
    <property type="entry name" value="Clavaminate synthase-like"/>
    <property type="match status" value="1"/>
</dbReference>
<dbReference type="PANTHER" id="PTHR10696">
    <property type="entry name" value="GAMMA-BUTYROBETAINE HYDROXYLASE-RELATED"/>
    <property type="match status" value="1"/>
</dbReference>
<accession>A0AAV9V3G4</accession>
<keyword evidence="1" id="KW-0560">Oxidoreductase</keyword>
<name>A0AAV9V3G4_9PEZI</name>
<feature type="domain" description="TauD/TfdA-like" evidence="3">
    <location>
        <begin position="106"/>
        <end position="413"/>
    </location>
</feature>
<evidence type="ECO:0000256" key="2">
    <source>
        <dbReference type="SAM" id="MobiDB-lite"/>
    </source>
</evidence>
<protein>
    <recommendedName>
        <fullName evidence="3">TauD/TfdA-like domain-containing protein</fullName>
    </recommendedName>
</protein>
<dbReference type="Proteomes" id="UP001373714">
    <property type="component" value="Unassembled WGS sequence"/>
</dbReference>
<dbReference type="PANTHER" id="PTHR10696:SF54">
    <property type="entry name" value="FAMILY OXIDOREDUCTASE, PUTATIVE (AFU_ORTHOLOGUE AFUA_4G13850)-RELATED"/>
    <property type="match status" value="1"/>
</dbReference>
<keyword evidence="5" id="KW-1185">Reference proteome</keyword>
<reference evidence="4 5" key="1">
    <citation type="submission" date="2019-10" db="EMBL/GenBank/DDBJ databases">
        <authorList>
            <person name="Palmer J.M."/>
        </authorList>
    </citation>
    <scope>NUCLEOTIDE SEQUENCE [LARGE SCALE GENOMIC DNA]</scope>
    <source>
        <strain evidence="4 5">TWF730</strain>
    </source>
</reference>
<dbReference type="InterPro" id="IPR042098">
    <property type="entry name" value="TauD-like_sf"/>
</dbReference>
<dbReference type="GO" id="GO:0016491">
    <property type="term" value="F:oxidoreductase activity"/>
    <property type="evidence" value="ECO:0007669"/>
    <property type="project" value="UniProtKB-KW"/>
</dbReference>
<sequence length="470" mass="53970">MSTEPDRAGPEETYTPIYGPYYPPDLNYLLEESKEAYRNTPERPDYPEKTVPPGWPTRLPPSKMVWDAETFPTDNSHIIELTPAEVEEVDAALRLVLELNLPHAQVTKDSFPLPTLGPRLEAGCHSVHFELGLCFVTGIPSDKYTADENLLVLLGISSYFGETRGKQRDDGSRLIHIFHTLSHSLPQNLSPIFNNHAQVFHNDMTTDILCMYCVSAAERGGVNEYASFYRIYNYLAEERPDVIWTLKSEDWPFDTWGYEEGWHWRALLFCVDEDEDGGDGDEEEEEEEEGERTPRASVLNSPVDNRFPEAITEYKEEEEKKKGEGRKRIIASLSPRQLCGSKVHPREAKIPTLTPRQKEALELLESLCQKFSIKHTLSSGSFVFLNNLSILHNRSAYFDGPEKPVERYRHLIRLFLRNEDLAWPTPKGLLLDWGRVFGDFGGEERWTADKERDFRDQQRASIFRVPEGDT</sequence>
<dbReference type="InterPro" id="IPR003819">
    <property type="entry name" value="TauD/TfdA-like"/>
</dbReference>
<comment type="caution">
    <text evidence="4">The sequence shown here is derived from an EMBL/GenBank/DDBJ whole genome shotgun (WGS) entry which is preliminary data.</text>
</comment>
<evidence type="ECO:0000256" key="1">
    <source>
        <dbReference type="ARBA" id="ARBA00023002"/>
    </source>
</evidence>
<feature type="compositionally biased region" description="Acidic residues" evidence="2">
    <location>
        <begin position="275"/>
        <end position="290"/>
    </location>
</feature>
<gene>
    <name evidence="4" type="ORF">TWF730_008818</name>
</gene>
<organism evidence="4 5">
    <name type="scientific">Orbilia blumenaviensis</name>
    <dbReference type="NCBI Taxonomy" id="1796055"/>
    <lineage>
        <taxon>Eukaryota</taxon>
        <taxon>Fungi</taxon>
        <taxon>Dikarya</taxon>
        <taxon>Ascomycota</taxon>
        <taxon>Pezizomycotina</taxon>
        <taxon>Orbiliomycetes</taxon>
        <taxon>Orbiliales</taxon>
        <taxon>Orbiliaceae</taxon>
        <taxon>Orbilia</taxon>
    </lineage>
</organism>
<feature type="region of interest" description="Disordered" evidence="2">
    <location>
        <begin position="275"/>
        <end position="302"/>
    </location>
</feature>
<dbReference type="InterPro" id="IPR050411">
    <property type="entry name" value="AlphaKG_dependent_hydroxylases"/>
</dbReference>
<feature type="region of interest" description="Disordered" evidence="2">
    <location>
        <begin position="1"/>
        <end position="20"/>
    </location>
</feature>
<evidence type="ECO:0000313" key="4">
    <source>
        <dbReference type="EMBL" id="KAK6354412.1"/>
    </source>
</evidence>
<feature type="compositionally biased region" description="Low complexity" evidence="2">
    <location>
        <begin position="11"/>
        <end position="20"/>
    </location>
</feature>
<dbReference type="Pfam" id="PF02668">
    <property type="entry name" value="TauD"/>
    <property type="match status" value="1"/>
</dbReference>